<protein>
    <submittedName>
        <fullName evidence="1">Uncharacterized protein</fullName>
    </submittedName>
</protein>
<accession>A0A0N8GNB9</accession>
<dbReference type="EMBL" id="LGCL01000022">
    <property type="protein sequence ID" value="KPL77666.1"/>
    <property type="molecule type" value="Genomic_DNA"/>
</dbReference>
<keyword evidence="2" id="KW-1185">Reference proteome</keyword>
<evidence type="ECO:0000313" key="2">
    <source>
        <dbReference type="Proteomes" id="UP000050417"/>
    </source>
</evidence>
<dbReference type="Proteomes" id="UP000050417">
    <property type="component" value="Unassembled WGS sequence"/>
</dbReference>
<organism evidence="1 2">
    <name type="scientific">Ornatilinea apprima</name>
    <dbReference type="NCBI Taxonomy" id="1134406"/>
    <lineage>
        <taxon>Bacteria</taxon>
        <taxon>Bacillati</taxon>
        <taxon>Chloroflexota</taxon>
        <taxon>Anaerolineae</taxon>
        <taxon>Anaerolineales</taxon>
        <taxon>Anaerolineaceae</taxon>
        <taxon>Ornatilinea</taxon>
    </lineage>
</organism>
<sequence length="194" mass="22700">MMNIEIWNEVDKRIQNPNEACQFIGKLMENSKDKTFNGLITANFTNTPSEIQNAINKFIYECNKTFELKAIYLEMNGFDINPSRWFFDLFGYEALPEDDSDLDWLSDWQSPDFPDVTLKGLESIQELFKQYNQEKADLNLDKPNQVLKNNHELATLMVMAKFCKLIDESLHNTHLGLHIYATAHDFEIIYHKHA</sequence>
<name>A0A0N8GNB9_9CHLR</name>
<gene>
    <name evidence="1" type="ORF">ADN00_08725</name>
</gene>
<dbReference type="RefSeq" id="WP_075062610.1">
    <property type="nucleotide sequence ID" value="NZ_LGCL01000022.1"/>
</dbReference>
<comment type="caution">
    <text evidence="1">The sequence shown here is derived from an EMBL/GenBank/DDBJ whole genome shotgun (WGS) entry which is preliminary data.</text>
</comment>
<proteinExistence type="predicted"/>
<reference evidence="1 2" key="1">
    <citation type="submission" date="2015-07" db="EMBL/GenBank/DDBJ databases">
        <title>Genome sequence of Ornatilinea apprima DSM 23815.</title>
        <authorList>
            <person name="Hemp J."/>
            <person name="Ward L.M."/>
            <person name="Pace L.A."/>
            <person name="Fischer W.W."/>
        </authorList>
    </citation>
    <scope>NUCLEOTIDE SEQUENCE [LARGE SCALE GENOMIC DNA]</scope>
    <source>
        <strain evidence="1 2">P3M-1</strain>
    </source>
</reference>
<evidence type="ECO:0000313" key="1">
    <source>
        <dbReference type="EMBL" id="KPL77666.1"/>
    </source>
</evidence>
<dbReference type="OrthoDB" id="280723at2"/>
<dbReference type="AlphaFoldDB" id="A0A0N8GNB9"/>